<dbReference type="EMBL" id="LR899009">
    <property type="protein sequence ID" value="CAD7078262.1"/>
    <property type="molecule type" value="Genomic_DNA"/>
</dbReference>
<protein>
    <recommendedName>
        <fullName evidence="7">UDP-glycosyltransferase</fullName>
    </recommendedName>
</protein>
<keyword evidence="4" id="KW-0812">Transmembrane</keyword>
<dbReference type="SUPFAM" id="SSF53756">
    <property type="entry name" value="UDP-Glycosyltransferase/glycogen phosphorylase"/>
    <property type="match status" value="1"/>
</dbReference>
<keyword evidence="2" id="KW-0328">Glycosyltransferase</keyword>
<feature type="transmembrane region" description="Helical" evidence="4">
    <location>
        <begin position="476"/>
        <end position="495"/>
    </location>
</feature>
<organism evidence="5 6">
    <name type="scientific">Hermetia illucens</name>
    <name type="common">Black soldier fly</name>
    <dbReference type="NCBI Taxonomy" id="343691"/>
    <lineage>
        <taxon>Eukaryota</taxon>
        <taxon>Metazoa</taxon>
        <taxon>Ecdysozoa</taxon>
        <taxon>Arthropoda</taxon>
        <taxon>Hexapoda</taxon>
        <taxon>Insecta</taxon>
        <taxon>Pterygota</taxon>
        <taxon>Neoptera</taxon>
        <taxon>Endopterygota</taxon>
        <taxon>Diptera</taxon>
        <taxon>Brachycera</taxon>
        <taxon>Stratiomyomorpha</taxon>
        <taxon>Stratiomyidae</taxon>
        <taxon>Hermetiinae</taxon>
        <taxon>Hermetia</taxon>
    </lineage>
</organism>
<dbReference type="GO" id="GO:0008194">
    <property type="term" value="F:UDP-glycosyltransferase activity"/>
    <property type="evidence" value="ECO:0007669"/>
    <property type="project" value="InterPro"/>
</dbReference>
<comment type="similarity">
    <text evidence="1">Belongs to the UDP-glycosyltransferase family.</text>
</comment>
<keyword evidence="4" id="KW-0472">Membrane</keyword>
<evidence type="ECO:0000256" key="4">
    <source>
        <dbReference type="SAM" id="Phobius"/>
    </source>
</evidence>
<dbReference type="Gene3D" id="3.40.50.2000">
    <property type="entry name" value="Glycogen Phosphorylase B"/>
    <property type="match status" value="1"/>
</dbReference>
<evidence type="ECO:0000313" key="5">
    <source>
        <dbReference type="EMBL" id="CAD7078262.1"/>
    </source>
</evidence>
<dbReference type="PANTHER" id="PTHR48043">
    <property type="entry name" value="EG:EG0003.4 PROTEIN-RELATED"/>
    <property type="match status" value="1"/>
</dbReference>
<dbReference type="SMR" id="A0A7R8UE40"/>
<proteinExistence type="inferred from homology"/>
<gene>
    <name evidence="5" type="ORF">HERILL_LOCUS1541</name>
</gene>
<dbReference type="AlphaFoldDB" id="A0A7R8UE40"/>
<dbReference type="CDD" id="cd03784">
    <property type="entry name" value="GT1_Gtf-like"/>
    <property type="match status" value="1"/>
</dbReference>
<dbReference type="FunCoup" id="A0A7R8UE40">
    <property type="interactions" value="195"/>
</dbReference>
<evidence type="ECO:0000256" key="1">
    <source>
        <dbReference type="ARBA" id="ARBA00009995"/>
    </source>
</evidence>
<evidence type="ECO:0000256" key="2">
    <source>
        <dbReference type="ARBA" id="ARBA00022676"/>
    </source>
</evidence>
<keyword evidence="3" id="KW-0808">Transferase</keyword>
<accession>A0A7R8UE40</accession>
<sequence>MKFAALSTILVGFTLFIGISESANILGYFITFSKSHLMVHRSVMQELINRGHNVTIVTTLPLENSKKTFRHLQLKAPEPPKEFITGIMKKAKGAFGFLGTLMGTTDFMLQYNNASLHDPQMKRLMAEESFDLVVFGYFFNSFQIGVGMHFKCPVVISFMHRPMNQLNDMVGNPLETTYVPHMVLGLSQPLDFLGRIKNLLLAVIMDMGVFSFIDYKSKRFYDYNFPSETYPPYEEALKNVSLVLSNYHFTNGVVRPNVPAIVEIGGIQIKPDTEPLPDDIKDFLDGASKDGAVYFSLGSNARSADMNSETIKILYNVLSELKQRVIWKWEEDTPPGNAANILFKKWLPQDDILAHPNIRLFITHGGHGSVVESEYHGVPMVGIPLFADQFSNMDGVQKAGYGLSLGKEEITAEKFKSIVEEVLYNPTYRNKVQEFSRIYRDRPMSARDTAAYWIEYVIRHRGAKHMQSPAVHMNFIQLYGLDVFAFLFVLFYVMFKTLAFVFRKVVHLLFGRKCKDQNKESNKHKKDQ</sequence>
<keyword evidence="6" id="KW-1185">Reference proteome</keyword>
<dbReference type="OrthoDB" id="5835829at2759"/>
<name>A0A7R8UE40_HERIL</name>
<dbReference type="Proteomes" id="UP000594454">
    <property type="component" value="Chromosome 1"/>
</dbReference>
<dbReference type="InParanoid" id="A0A7R8UE40"/>
<evidence type="ECO:0000256" key="3">
    <source>
        <dbReference type="ARBA" id="ARBA00022679"/>
    </source>
</evidence>
<dbReference type="Pfam" id="PF00201">
    <property type="entry name" value="UDPGT"/>
    <property type="match status" value="1"/>
</dbReference>
<dbReference type="PANTHER" id="PTHR48043:SF159">
    <property type="entry name" value="EG:EG0003.4 PROTEIN-RELATED"/>
    <property type="match status" value="1"/>
</dbReference>
<reference evidence="5 6" key="1">
    <citation type="submission" date="2020-11" db="EMBL/GenBank/DDBJ databases">
        <authorList>
            <person name="Wallbank WR R."/>
            <person name="Pardo Diaz C."/>
            <person name="Kozak K."/>
            <person name="Martin S."/>
            <person name="Jiggins C."/>
            <person name="Moest M."/>
            <person name="Warren A I."/>
            <person name="Generalovic N T."/>
            <person name="Byers J.R.P. K."/>
            <person name="Montejo-Kovacevich G."/>
            <person name="Yen C E."/>
        </authorList>
    </citation>
    <scope>NUCLEOTIDE SEQUENCE [LARGE SCALE GENOMIC DNA]</scope>
</reference>
<dbReference type="FunFam" id="3.40.50.2000:FF:000050">
    <property type="entry name" value="UDP-glucuronosyltransferase"/>
    <property type="match status" value="1"/>
</dbReference>
<dbReference type="InterPro" id="IPR002213">
    <property type="entry name" value="UDP_glucos_trans"/>
</dbReference>
<evidence type="ECO:0000313" key="6">
    <source>
        <dbReference type="Proteomes" id="UP000594454"/>
    </source>
</evidence>
<keyword evidence="4" id="KW-1133">Transmembrane helix</keyword>
<evidence type="ECO:0008006" key="7">
    <source>
        <dbReference type="Google" id="ProtNLM"/>
    </source>
</evidence>
<dbReference type="InterPro" id="IPR050271">
    <property type="entry name" value="UDP-glycosyltransferase"/>
</dbReference>